<proteinExistence type="predicted"/>
<comment type="caution">
    <text evidence="2">The sequence shown here is derived from an EMBL/GenBank/DDBJ whole genome shotgun (WGS) entry which is preliminary data.</text>
</comment>
<sequence length="51" mass="5714">MATTYAVQIEDILAAGQRYLSDDLLSPERAAARDREEYDDQGSATELCFDE</sequence>
<evidence type="ECO:0000313" key="2">
    <source>
        <dbReference type="EMBL" id="MFC6362710.1"/>
    </source>
</evidence>
<name>A0ABW1VQY6_9GAMM</name>
<protein>
    <submittedName>
        <fullName evidence="2">Uncharacterized protein</fullName>
    </submittedName>
</protein>
<dbReference type="RefSeq" id="WP_212710672.1">
    <property type="nucleotide sequence ID" value="NZ_BAAAFW010000014.1"/>
</dbReference>
<dbReference type="Proteomes" id="UP001596215">
    <property type="component" value="Unassembled WGS sequence"/>
</dbReference>
<reference evidence="3" key="1">
    <citation type="journal article" date="2019" name="Int. J. Syst. Evol. Microbiol.">
        <title>The Global Catalogue of Microorganisms (GCM) 10K type strain sequencing project: providing services to taxonomists for standard genome sequencing and annotation.</title>
        <authorList>
            <consortium name="The Broad Institute Genomics Platform"/>
            <consortium name="The Broad Institute Genome Sequencing Center for Infectious Disease"/>
            <person name="Wu L."/>
            <person name="Ma J."/>
        </authorList>
    </citation>
    <scope>NUCLEOTIDE SEQUENCE [LARGE SCALE GENOMIC DNA]</scope>
    <source>
        <strain evidence="3">CGMCC 4.1530</strain>
    </source>
</reference>
<keyword evidence="3" id="KW-1185">Reference proteome</keyword>
<organism evidence="2 3">
    <name type="scientific">Tatumella punctata</name>
    <dbReference type="NCBI Taxonomy" id="399969"/>
    <lineage>
        <taxon>Bacteria</taxon>
        <taxon>Pseudomonadati</taxon>
        <taxon>Pseudomonadota</taxon>
        <taxon>Gammaproteobacteria</taxon>
        <taxon>Enterobacterales</taxon>
        <taxon>Erwiniaceae</taxon>
        <taxon>Tatumella</taxon>
    </lineage>
</organism>
<gene>
    <name evidence="2" type="ORF">ACFP73_11490</name>
</gene>
<evidence type="ECO:0000256" key="1">
    <source>
        <dbReference type="SAM" id="MobiDB-lite"/>
    </source>
</evidence>
<accession>A0ABW1VQY6</accession>
<dbReference type="EMBL" id="JBHSUC010000014">
    <property type="protein sequence ID" value="MFC6362710.1"/>
    <property type="molecule type" value="Genomic_DNA"/>
</dbReference>
<evidence type="ECO:0000313" key="3">
    <source>
        <dbReference type="Proteomes" id="UP001596215"/>
    </source>
</evidence>
<feature type="region of interest" description="Disordered" evidence="1">
    <location>
        <begin position="31"/>
        <end position="51"/>
    </location>
</feature>